<dbReference type="RefSeq" id="WP_111470567.1">
    <property type="nucleotide sequence ID" value="NZ_QLIX01000010.1"/>
</dbReference>
<dbReference type="GO" id="GO:0005737">
    <property type="term" value="C:cytoplasm"/>
    <property type="evidence" value="ECO:0007669"/>
    <property type="project" value="UniProtKB-SubCell"/>
</dbReference>
<dbReference type="PANTHER" id="PTHR43707:SF1">
    <property type="entry name" value="HISTIDINE--TRNA LIGASE, MITOCHONDRIAL-RELATED"/>
    <property type="match status" value="1"/>
</dbReference>
<evidence type="ECO:0000256" key="7">
    <source>
        <dbReference type="ARBA" id="ARBA00022490"/>
    </source>
</evidence>
<dbReference type="SUPFAM" id="SSF55681">
    <property type="entry name" value="Class II aaRS and biotin synthetases"/>
    <property type="match status" value="1"/>
</dbReference>
<dbReference type="InterPro" id="IPR006195">
    <property type="entry name" value="aa-tRNA-synth_II"/>
</dbReference>
<evidence type="ECO:0000256" key="5">
    <source>
        <dbReference type="ARBA" id="ARBA00011738"/>
    </source>
</evidence>
<dbReference type="OrthoDB" id="9769617at2"/>
<dbReference type="HAMAP" id="MF_00125">
    <property type="entry name" value="HisZ"/>
    <property type="match status" value="1"/>
</dbReference>
<name>A0A327M7A3_9PROT</name>
<dbReference type="InterPro" id="IPR004516">
    <property type="entry name" value="HisRS/HisZ"/>
</dbReference>
<comment type="caution">
    <text evidence="11">The sequence shown here is derived from an EMBL/GenBank/DDBJ whole genome shotgun (WGS) entry which is preliminary data.</text>
</comment>
<dbReference type="InterPro" id="IPR045864">
    <property type="entry name" value="aa-tRNA-synth_II/BPL/LPL"/>
</dbReference>
<dbReference type="UniPathway" id="UPA00031">
    <property type="reaction ID" value="UER00006"/>
</dbReference>
<evidence type="ECO:0000256" key="4">
    <source>
        <dbReference type="ARBA" id="ARBA00011496"/>
    </source>
</evidence>
<dbReference type="AlphaFoldDB" id="A0A327M7A3"/>
<evidence type="ECO:0000259" key="10">
    <source>
        <dbReference type="PROSITE" id="PS50862"/>
    </source>
</evidence>
<dbReference type="GO" id="GO:0004821">
    <property type="term" value="F:histidine-tRNA ligase activity"/>
    <property type="evidence" value="ECO:0007669"/>
    <property type="project" value="TreeGrafter"/>
</dbReference>
<evidence type="ECO:0000256" key="6">
    <source>
        <dbReference type="ARBA" id="ARBA00020397"/>
    </source>
</evidence>
<comment type="subcellular location">
    <subcellularLocation>
        <location evidence="1 9">Cytoplasm</location>
    </subcellularLocation>
</comment>
<evidence type="ECO:0000256" key="2">
    <source>
        <dbReference type="ARBA" id="ARBA00004667"/>
    </source>
</evidence>
<dbReference type="InterPro" id="IPR004517">
    <property type="entry name" value="HisZ"/>
</dbReference>
<sequence length="409" mass="42519">MTDDAAQDLPPTGLLPAGLIDLLPPEAEREAALVETLMAAFGAHGYERVKPPLLEFEDSLLAGSGAAVAEQTFRLMDPVSQRMMGLRADTTPQVARIAATRLGLQARPLRLCYAGQVLRVRGTQIAPERQLPQVGVELIGSAAAEADAEVAVVAAEALARAGVAGITLDISLPTMAGVLLDAAGLTGEALEARGIRPKAARAMVTALRQGIDRKDPVAVLTIAARAAPLAVDLAALLPELLRAAGPADAALAALAGLDLPPAARAIADNAAAVIAAIRARDPALRITLDPMEFRGFHYHTGVAFTVFGPGATGELGRGGRYRSLNEEPATGMSLYPDAVQRAAPPPPPRRRVFVPSGVPEPALAALRAEGFATVRALSAEDAPQALRCTHILRDGEATPLPAPELHRKD</sequence>
<dbReference type="GO" id="GO:0006427">
    <property type="term" value="P:histidyl-tRNA aminoacylation"/>
    <property type="evidence" value="ECO:0007669"/>
    <property type="project" value="TreeGrafter"/>
</dbReference>
<accession>A0A327M7A3</accession>
<protein>
    <recommendedName>
        <fullName evidence="6 9">ATP phosphoribosyltransferase regulatory subunit</fullName>
    </recommendedName>
</protein>
<keyword evidence="7 9" id="KW-0963">Cytoplasm</keyword>
<keyword evidence="11" id="KW-0328">Glycosyltransferase</keyword>
<keyword evidence="9" id="KW-0028">Amino-acid biosynthesis</keyword>
<comment type="miscellaneous">
    <text evidence="9">This function is generally fulfilled by the C-terminal part of HisG, which is missing in some bacteria such as this one.</text>
</comment>
<evidence type="ECO:0000313" key="12">
    <source>
        <dbReference type="Proteomes" id="UP000249065"/>
    </source>
</evidence>
<organism evidence="11 12">
    <name type="scientific">Roseicella frigidaeris</name>
    <dbReference type="NCBI Taxonomy" id="2230885"/>
    <lineage>
        <taxon>Bacteria</taxon>
        <taxon>Pseudomonadati</taxon>
        <taxon>Pseudomonadota</taxon>
        <taxon>Alphaproteobacteria</taxon>
        <taxon>Acetobacterales</taxon>
        <taxon>Roseomonadaceae</taxon>
        <taxon>Roseicella</taxon>
    </lineage>
</organism>
<dbReference type="Pfam" id="PF13393">
    <property type="entry name" value="tRNA-synt_His"/>
    <property type="match status" value="1"/>
</dbReference>
<comment type="pathway">
    <text evidence="2 9">Amino-acid biosynthesis; L-histidine biosynthesis; L-histidine from 5-phospho-alpha-D-ribose 1-diphosphate: step 1/9.</text>
</comment>
<keyword evidence="12" id="KW-1185">Reference proteome</keyword>
<dbReference type="Gene3D" id="3.30.930.10">
    <property type="entry name" value="Bira Bifunctional Protein, Domain 2"/>
    <property type="match status" value="1"/>
</dbReference>
<proteinExistence type="inferred from homology"/>
<keyword evidence="9" id="KW-0368">Histidine biosynthesis</keyword>
<dbReference type="PROSITE" id="PS50862">
    <property type="entry name" value="AA_TRNA_LIGASE_II"/>
    <property type="match status" value="1"/>
</dbReference>
<evidence type="ECO:0000256" key="1">
    <source>
        <dbReference type="ARBA" id="ARBA00004496"/>
    </source>
</evidence>
<comment type="subunit">
    <text evidence="5">Homodimer.</text>
</comment>
<dbReference type="GO" id="GO:0000105">
    <property type="term" value="P:L-histidine biosynthetic process"/>
    <property type="evidence" value="ECO:0007669"/>
    <property type="project" value="UniProtKB-UniRule"/>
</dbReference>
<dbReference type="InterPro" id="IPR041715">
    <property type="entry name" value="HisRS-like_core"/>
</dbReference>
<gene>
    <name evidence="9" type="primary">hisZ</name>
    <name evidence="11" type="ORF">DOO78_14485</name>
</gene>
<evidence type="ECO:0000256" key="3">
    <source>
        <dbReference type="ARBA" id="ARBA00005539"/>
    </source>
</evidence>
<comment type="similarity">
    <text evidence="3 9">Belongs to the class-II aminoacyl-tRNA synthetase family. HisZ subfamily.</text>
</comment>
<dbReference type="Proteomes" id="UP000249065">
    <property type="component" value="Unassembled WGS sequence"/>
</dbReference>
<feature type="domain" description="Aminoacyl-transfer RNA synthetases class-II family profile" evidence="10">
    <location>
        <begin position="30"/>
        <end position="355"/>
    </location>
</feature>
<dbReference type="PANTHER" id="PTHR43707">
    <property type="entry name" value="HISTIDYL-TRNA SYNTHETASE"/>
    <property type="match status" value="1"/>
</dbReference>
<evidence type="ECO:0000256" key="9">
    <source>
        <dbReference type="HAMAP-Rule" id="MF_00125"/>
    </source>
</evidence>
<dbReference type="GO" id="GO:0016757">
    <property type="term" value="F:glycosyltransferase activity"/>
    <property type="evidence" value="ECO:0007669"/>
    <property type="project" value="UniProtKB-KW"/>
</dbReference>
<evidence type="ECO:0000256" key="8">
    <source>
        <dbReference type="ARBA" id="ARBA00025246"/>
    </source>
</evidence>
<reference evidence="12" key="1">
    <citation type="submission" date="2018-06" db="EMBL/GenBank/DDBJ databases">
        <authorList>
            <person name="Khan S.A."/>
        </authorList>
    </citation>
    <scope>NUCLEOTIDE SEQUENCE [LARGE SCALE GENOMIC DNA]</scope>
    <source>
        <strain evidence="12">DB-1506</strain>
    </source>
</reference>
<comment type="function">
    <text evidence="8 9">Required for the first step of histidine biosynthesis. May allow the feedback regulation of ATP phosphoribosyltransferase activity by histidine.</text>
</comment>
<keyword evidence="11" id="KW-0808">Transferase</keyword>
<evidence type="ECO:0000313" key="11">
    <source>
        <dbReference type="EMBL" id="RAI58226.1"/>
    </source>
</evidence>
<dbReference type="EMBL" id="QLIX01000010">
    <property type="protein sequence ID" value="RAI58226.1"/>
    <property type="molecule type" value="Genomic_DNA"/>
</dbReference>
<comment type="subunit">
    <text evidence="4 9">Heteromultimer composed of HisG and HisZ subunits.</text>
</comment>